<sequence length="345" mass="39147">MTKIKQIQLLTKKEVNDLEVKNDSTTTLIVRSKKGGCAKTTSATSLAHGLARLGEKLNIVYVTADVNEGAKRLFTEEYCKTQFPKGVYFKSIAIKDAWKKSTSKINREIAAELLADERLIEHAKAKGLEITEEDLENTFYLERDGEIQKVDYLIYDIAGGVDQIETDQIARDSLNGFITVELANDLDSKNNALDSIRDMALEEIAYTKRFLTAQGYDVEKIPQDKFNAMKEQIGFTYTYIYSKNYQGAMSVSDPRETVAELKKLEEEFGIKIDFLILPCVKFNELKKRGLSYLTTREEAKAQGHSIGRVKTIEKHPEFKEFMSDFIKSVLGGYTANKYELMTKGR</sequence>
<accession>A0A227JK10</accession>
<dbReference type="InterPro" id="IPR027417">
    <property type="entry name" value="P-loop_NTPase"/>
</dbReference>
<comment type="caution">
    <text evidence="1">The sequence shown here is derived from an EMBL/GenBank/DDBJ whole genome shotgun (WGS) entry which is preliminary data.</text>
</comment>
<name>A0A227JK10_VIBPH</name>
<proteinExistence type="predicted"/>
<gene>
    <name evidence="1" type="ORF">CA163_00230</name>
</gene>
<dbReference type="SUPFAM" id="SSF52540">
    <property type="entry name" value="P-loop containing nucleoside triphosphate hydrolases"/>
    <property type="match status" value="1"/>
</dbReference>
<dbReference type="RefSeq" id="WP_031841230.1">
    <property type="nucleotide sequence ID" value="NZ_CANUIC010000006.1"/>
</dbReference>
<dbReference type="AlphaFoldDB" id="A0A227JK10"/>
<evidence type="ECO:0008006" key="3">
    <source>
        <dbReference type="Google" id="ProtNLM"/>
    </source>
</evidence>
<evidence type="ECO:0000313" key="1">
    <source>
        <dbReference type="EMBL" id="OXE34855.1"/>
    </source>
</evidence>
<dbReference type="EMBL" id="NIXT01000003">
    <property type="protein sequence ID" value="OXE34855.1"/>
    <property type="molecule type" value="Genomic_DNA"/>
</dbReference>
<reference evidence="1 2" key="1">
    <citation type="journal article" date="2017" name="Appl. Environ. Microbiol.">
        <title>Parallel evolution of two clades of a major Atlantic endemic Vibrio parahaemolyticus pathogen lineage by independent acquisition of related pathogenicity islands.</title>
        <authorList>
            <person name="Xu F."/>
            <person name="Gonzalez-Escalona N."/>
            <person name="Drees K.P."/>
            <person name="Sebra R.P."/>
            <person name="Cooper V.S."/>
            <person name="Jones S.H."/>
            <person name="Whistler C.A."/>
        </authorList>
    </citation>
    <scope>NUCLEOTIDE SEQUENCE [LARGE SCALE GENOMIC DNA]</scope>
    <source>
        <strain evidence="1 2">MAVP-3</strain>
    </source>
</reference>
<evidence type="ECO:0000313" key="2">
    <source>
        <dbReference type="Proteomes" id="UP000214596"/>
    </source>
</evidence>
<dbReference type="Gene3D" id="3.40.50.300">
    <property type="entry name" value="P-loop containing nucleotide triphosphate hydrolases"/>
    <property type="match status" value="1"/>
</dbReference>
<dbReference type="Proteomes" id="UP000214596">
    <property type="component" value="Unassembled WGS sequence"/>
</dbReference>
<protein>
    <recommendedName>
        <fullName evidence="3">ParA family protein</fullName>
    </recommendedName>
</protein>
<organism evidence="1 2">
    <name type="scientific">Vibrio parahaemolyticus</name>
    <dbReference type="NCBI Taxonomy" id="670"/>
    <lineage>
        <taxon>Bacteria</taxon>
        <taxon>Pseudomonadati</taxon>
        <taxon>Pseudomonadota</taxon>
        <taxon>Gammaproteobacteria</taxon>
        <taxon>Vibrionales</taxon>
        <taxon>Vibrionaceae</taxon>
        <taxon>Vibrio</taxon>
    </lineage>
</organism>